<evidence type="ECO:0000259" key="16">
    <source>
        <dbReference type="Pfam" id="PF02875"/>
    </source>
</evidence>
<dbReference type="Gene3D" id="3.40.50.720">
    <property type="entry name" value="NAD(P)-binding Rossmann-like Domain"/>
    <property type="match status" value="1"/>
</dbReference>
<dbReference type="AlphaFoldDB" id="A0A2U8FBK1"/>
<organism evidence="18 19">
    <name type="scientific">Helicobacter apodemus</name>
    <dbReference type="NCBI Taxonomy" id="135569"/>
    <lineage>
        <taxon>Bacteria</taxon>
        <taxon>Pseudomonadati</taxon>
        <taxon>Campylobacterota</taxon>
        <taxon>Epsilonproteobacteria</taxon>
        <taxon>Campylobacterales</taxon>
        <taxon>Helicobacteraceae</taxon>
        <taxon>Helicobacter</taxon>
    </lineage>
</organism>
<feature type="domain" description="Mur ligase N-terminal catalytic" evidence="15">
    <location>
        <begin position="9"/>
        <end position="106"/>
    </location>
</feature>
<evidence type="ECO:0000256" key="9">
    <source>
        <dbReference type="ARBA" id="ARBA00022960"/>
    </source>
</evidence>
<evidence type="ECO:0000256" key="4">
    <source>
        <dbReference type="ARBA" id="ARBA00022490"/>
    </source>
</evidence>
<dbReference type="InterPro" id="IPR050061">
    <property type="entry name" value="MurCDEF_pg_biosynth"/>
</dbReference>
<dbReference type="NCBIfam" id="TIGR01082">
    <property type="entry name" value="murC"/>
    <property type="match status" value="1"/>
</dbReference>
<dbReference type="UniPathway" id="UPA00219"/>
<keyword evidence="10" id="KW-0573">Peptidoglycan synthesis</keyword>
<proteinExistence type="predicted"/>
<comment type="subcellular location">
    <subcellularLocation>
        <location evidence="1">Cytoplasm</location>
    </subcellularLocation>
</comment>
<evidence type="ECO:0000256" key="2">
    <source>
        <dbReference type="ARBA" id="ARBA00004752"/>
    </source>
</evidence>
<evidence type="ECO:0000313" key="18">
    <source>
        <dbReference type="EMBL" id="AWI33408.1"/>
    </source>
</evidence>
<dbReference type="GO" id="GO:0008763">
    <property type="term" value="F:UDP-N-acetylmuramate-L-alanine ligase activity"/>
    <property type="evidence" value="ECO:0007669"/>
    <property type="project" value="UniProtKB-UniRule"/>
</dbReference>
<dbReference type="SUPFAM" id="SSF53244">
    <property type="entry name" value="MurD-like peptide ligases, peptide-binding domain"/>
    <property type="match status" value="1"/>
</dbReference>
<feature type="domain" description="Mur ligase C-terminal" evidence="16">
    <location>
        <begin position="302"/>
        <end position="389"/>
    </location>
</feature>
<evidence type="ECO:0000256" key="10">
    <source>
        <dbReference type="ARBA" id="ARBA00022984"/>
    </source>
</evidence>
<evidence type="ECO:0000256" key="8">
    <source>
        <dbReference type="ARBA" id="ARBA00022840"/>
    </source>
</evidence>
<dbReference type="SUPFAM" id="SSF53623">
    <property type="entry name" value="MurD-like peptide ligases, catalytic domain"/>
    <property type="match status" value="1"/>
</dbReference>
<dbReference type="EMBL" id="CP021886">
    <property type="protein sequence ID" value="AWI33408.1"/>
    <property type="molecule type" value="Genomic_DNA"/>
</dbReference>
<dbReference type="InterPro" id="IPR036565">
    <property type="entry name" value="Mur-like_cat_sf"/>
</dbReference>
<dbReference type="OrthoDB" id="9804126at2"/>
<evidence type="ECO:0000256" key="3">
    <source>
        <dbReference type="ARBA" id="ARBA00012211"/>
    </source>
</evidence>
<evidence type="ECO:0000256" key="13">
    <source>
        <dbReference type="ARBA" id="ARBA00047833"/>
    </source>
</evidence>
<dbReference type="Pfam" id="PF08245">
    <property type="entry name" value="Mur_ligase_M"/>
    <property type="match status" value="1"/>
</dbReference>
<evidence type="ECO:0000256" key="12">
    <source>
        <dbReference type="ARBA" id="ARBA00023316"/>
    </source>
</evidence>
<dbReference type="GO" id="GO:0005737">
    <property type="term" value="C:cytoplasm"/>
    <property type="evidence" value="ECO:0007669"/>
    <property type="project" value="UniProtKB-SubCell"/>
</dbReference>
<dbReference type="KEGG" id="had:CDV25_00520"/>
<sequence>MSIKMPQSVHFIGIGGIGISALARFLYAQGIEVSGSDIAEGTMTKELKKIGIKVTIPHSIQSFKDPELVIHSAIIKEDNIEIQEAKKRGIKILSRKEALSLILREKQVYAVAGAHGKSTTTAILSAILQDCSALIGAESKEFHSNTRALKSEKVVFEADESDKSFLNCNPYCAIVTNAEPEHMEAYGHNLKMFYQAYEDFLGLAKRRVINAEDSFLGGLELECVRLYPSKEICEIEYSLCNNQPTTRFRLFHNQQDYGYFEVYGIGEHIALDASLAILSVLDSVDLETIRKNIKNFVGIKKRFDVLEIGNCIIIDDYAHHPTEIRTTLQALKKYQELTKKNKICAIWQPHKYSRICDNLEDFVECFRGVDELVILPVYSVGETKREIDFSWLFKSYNPIFADRIQRDGNSLILYKNQQPISKIQEGIAIGFNAGNLTYQLRGGI</sequence>
<comment type="catalytic activity">
    <reaction evidence="13">
        <text>UDP-N-acetyl-alpha-D-muramate + L-alanine + ATP = UDP-N-acetyl-alpha-D-muramoyl-L-alanine + ADP + phosphate + H(+)</text>
        <dbReference type="Rhea" id="RHEA:23372"/>
        <dbReference type="ChEBI" id="CHEBI:15378"/>
        <dbReference type="ChEBI" id="CHEBI:30616"/>
        <dbReference type="ChEBI" id="CHEBI:43474"/>
        <dbReference type="ChEBI" id="CHEBI:57972"/>
        <dbReference type="ChEBI" id="CHEBI:70757"/>
        <dbReference type="ChEBI" id="CHEBI:83898"/>
        <dbReference type="ChEBI" id="CHEBI:456216"/>
        <dbReference type="EC" id="6.3.2.8"/>
    </reaction>
</comment>
<dbReference type="Pfam" id="PF02875">
    <property type="entry name" value="Mur_ligase_C"/>
    <property type="match status" value="1"/>
</dbReference>
<dbReference type="InterPro" id="IPR004101">
    <property type="entry name" value="Mur_ligase_C"/>
</dbReference>
<dbReference type="InterPro" id="IPR013221">
    <property type="entry name" value="Mur_ligase_cen"/>
</dbReference>
<evidence type="ECO:0000313" key="19">
    <source>
        <dbReference type="Proteomes" id="UP000244890"/>
    </source>
</evidence>
<reference evidence="18 19" key="1">
    <citation type="submission" date="2017-06" db="EMBL/GenBank/DDBJ databases">
        <title>Complete genome of Helicobacter apodemus.</title>
        <authorList>
            <person name="Cho S."/>
        </authorList>
    </citation>
    <scope>NUCLEOTIDE SEQUENCE [LARGE SCALE GENOMIC DNA]</scope>
    <source>
        <strain evidence="19">SNUVETPUB-15-01</strain>
    </source>
</reference>
<dbReference type="Gene3D" id="3.90.190.20">
    <property type="entry name" value="Mur ligase, C-terminal domain"/>
    <property type="match status" value="1"/>
</dbReference>
<evidence type="ECO:0000256" key="14">
    <source>
        <dbReference type="NCBIfam" id="TIGR01082"/>
    </source>
</evidence>
<gene>
    <name evidence="18" type="ORF">CDV25_00520</name>
</gene>
<dbReference type="GO" id="GO:0009252">
    <property type="term" value="P:peptidoglycan biosynthetic process"/>
    <property type="evidence" value="ECO:0007669"/>
    <property type="project" value="UniProtKB-UniRule"/>
</dbReference>
<dbReference type="EC" id="6.3.2.8" evidence="3 14"/>
<dbReference type="PANTHER" id="PTHR43445:SF3">
    <property type="entry name" value="UDP-N-ACETYLMURAMATE--L-ALANINE LIGASE"/>
    <property type="match status" value="1"/>
</dbReference>
<accession>A0A2U8FBK1</accession>
<evidence type="ECO:0000259" key="17">
    <source>
        <dbReference type="Pfam" id="PF08245"/>
    </source>
</evidence>
<keyword evidence="12" id="KW-0961">Cell wall biogenesis/degradation</keyword>
<evidence type="ECO:0000256" key="6">
    <source>
        <dbReference type="ARBA" id="ARBA00022618"/>
    </source>
</evidence>
<dbReference type="Pfam" id="PF01225">
    <property type="entry name" value="Mur_ligase"/>
    <property type="match status" value="1"/>
</dbReference>
<keyword evidence="11" id="KW-0131">Cell cycle</keyword>
<keyword evidence="9" id="KW-0133">Cell shape</keyword>
<evidence type="ECO:0000256" key="11">
    <source>
        <dbReference type="ARBA" id="ARBA00023306"/>
    </source>
</evidence>
<dbReference type="GO" id="GO:0008360">
    <property type="term" value="P:regulation of cell shape"/>
    <property type="evidence" value="ECO:0007669"/>
    <property type="project" value="UniProtKB-KW"/>
</dbReference>
<dbReference type="InterPro" id="IPR036615">
    <property type="entry name" value="Mur_ligase_C_dom_sf"/>
</dbReference>
<evidence type="ECO:0000256" key="7">
    <source>
        <dbReference type="ARBA" id="ARBA00022741"/>
    </source>
</evidence>
<dbReference type="Proteomes" id="UP000244890">
    <property type="component" value="Chromosome"/>
</dbReference>
<evidence type="ECO:0000259" key="15">
    <source>
        <dbReference type="Pfam" id="PF01225"/>
    </source>
</evidence>
<dbReference type="GO" id="GO:0051301">
    <property type="term" value="P:cell division"/>
    <property type="evidence" value="ECO:0007669"/>
    <property type="project" value="UniProtKB-KW"/>
</dbReference>
<evidence type="ECO:0000256" key="5">
    <source>
        <dbReference type="ARBA" id="ARBA00022598"/>
    </source>
</evidence>
<feature type="domain" description="Mur ligase central" evidence="17">
    <location>
        <begin position="111"/>
        <end position="215"/>
    </location>
</feature>
<dbReference type="InterPro" id="IPR005758">
    <property type="entry name" value="UDP-N-AcMur_Ala_ligase_MurC"/>
</dbReference>
<dbReference type="PANTHER" id="PTHR43445">
    <property type="entry name" value="UDP-N-ACETYLMURAMATE--L-ALANINE LIGASE-RELATED"/>
    <property type="match status" value="1"/>
</dbReference>
<dbReference type="InterPro" id="IPR000713">
    <property type="entry name" value="Mur_ligase_N"/>
</dbReference>
<evidence type="ECO:0000256" key="1">
    <source>
        <dbReference type="ARBA" id="ARBA00004496"/>
    </source>
</evidence>
<dbReference type="GO" id="GO:0005524">
    <property type="term" value="F:ATP binding"/>
    <property type="evidence" value="ECO:0007669"/>
    <property type="project" value="UniProtKB-KW"/>
</dbReference>
<dbReference type="Gene3D" id="3.40.1190.10">
    <property type="entry name" value="Mur-like, catalytic domain"/>
    <property type="match status" value="1"/>
</dbReference>
<keyword evidence="7" id="KW-0547">Nucleotide-binding</keyword>
<name>A0A2U8FBK1_9HELI</name>
<comment type="pathway">
    <text evidence="2">Cell wall biogenesis; peptidoglycan biosynthesis.</text>
</comment>
<dbReference type="GO" id="GO:0071555">
    <property type="term" value="P:cell wall organization"/>
    <property type="evidence" value="ECO:0007669"/>
    <property type="project" value="UniProtKB-KW"/>
</dbReference>
<keyword evidence="4" id="KW-0963">Cytoplasm</keyword>
<keyword evidence="6" id="KW-0132">Cell division</keyword>
<keyword evidence="8" id="KW-0067">ATP-binding</keyword>
<protein>
    <recommendedName>
        <fullName evidence="3 14">UDP-N-acetylmuramate--L-alanine ligase</fullName>
        <ecNumber evidence="3 14">6.3.2.8</ecNumber>
    </recommendedName>
</protein>
<dbReference type="SUPFAM" id="SSF51984">
    <property type="entry name" value="MurCD N-terminal domain"/>
    <property type="match status" value="1"/>
</dbReference>
<keyword evidence="5 18" id="KW-0436">Ligase</keyword>